<proteinExistence type="inferred from homology"/>
<evidence type="ECO:0000256" key="2">
    <source>
        <dbReference type="PIRNR" id="PIRNR001365"/>
    </source>
</evidence>
<accession>A0AA42W850</accession>
<evidence type="ECO:0000313" key="5">
    <source>
        <dbReference type="Proteomes" id="UP001161276"/>
    </source>
</evidence>
<dbReference type="Proteomes" id="UP001161276">
    <property type="component" value="Unassembled WGS sequence"/>
</dbReference>
<dbReference type="EMBL" id="JAOCKG010000003">
    <property type="protein sequence ID" value="MDH2050413.1"/>
    <property type="molecule type" value="Genomic_DNA"/>
</dbReference>
<comment type="caution">
    <text evidence="4">The sequence shown here is derived from an EMBL/GenBank/DDBJ whole genome shotgun (WGS) entry which is preliminary data.</text>
</comment>
<dbReference type="Pfam" id="PF00701">
    <property type="entry name" value="DHDPS"/>
    <property type="match status" value="1"/>
</dbReference>
<evidence type="ECO:0000256" key="1">
    <source>
        <dbReference type="ARBA" id="ARBA00023239"/>
    </source>
</evidence>
<dbReference type="Gene3D" id="3.20.20.70">
    <property type="entry name" value="Aldolase class I"/>
    <property type="match status" value="1"/>
</dbReference>
<gene>
    <name evidence="4" type="ORF">N5K24_08385</name>
</gene>
<sequence length="293" mass="31453">MHLKGIIGYLLTPCDDGGRVDHALLARHAERLISEGVHALAPLGSVGCLPYLADHEREDVIRTVVGVANGRLPVLAGVSSLTTASTIRHAQYAERAGASAIQVLPSTYWKLTEPEIYAYYREVSGAVSLPVMVYNNPFTTGIDLSVQFLARLAELPTVTMIKESSPDATKIARLRKACPDKTAIYVGLNSMALRGFADGAAGWCTASPNVSARFALNLYRCAMSGDSEGAQAWFAKQIDLLDFLIEHGLPRSVSAGMQLQGVSPGRLRAPLSALGVEHEQALLEILKGMEIVK</sequence>
<protein>
    <submittedName>
        <fullName evidence="4">Dihydrodipicolinate synthase family protein</fullName>
    </submittedName>
</protein>
<dbReference type="GO" id="GO:0005829">
    <property type="term" value="C:cytosol"/>
    <property type="evidence" value="ECO:0007669"/>
    <property type="project" value="TreeGrafter"/>
</dbReference>
<dbReference type="RefSeq" id="WP_280026393.1">
    <property type="nucleotide sequence ID" value="NZ_JAOCKG010000003.1"/>
</dbReference>
<dbReference type="PANTHER" id="PTHR42849:SF1">
    <property type="entry name" value="N-ACETYLNEURAMINATE LYASE"/>
    <property type="match status" value="1"/>
</dbReference>
<dbReference type="GO" id="GO:0008747">
    <property type="term" value="F:N-acetylneuraminate lyase activity"/>
    <property type="evidence" value="ECO:0007669"/>
    <property type="project" value="TreeGrafter"/>
</dbReference>
<organism evidence="4 5">
    <name type="scientific">Achromobacter marplatensis</name>
    <dbReference type="NCBI Taxonomy" id="470868"/>
    <lineage>
        <taxon>Bacteria</taxon>
        <taxon>Pseudomonadati</taxon>
        <taxon>Pseudomonadota</taxon>
        <taxon>Betaproteobacteria</taxon>
        <taxon>Burkholderiales</taxon>
        <taxon>Alcaligenaceae</taxon>
        <taxon>Achromobacter</taxon>
    </lineage>
</organism>
<dbReference type="GO" id="GO:0019262">
    <property type="term" value="P:N-acetylneuraminate catabolic process"/>
    <property type="evidence" value="ECO:0007669"/>
    <property type="project" value="TreeGrafter"/>
</dbReference>
<dbReference type="SUPFAM" id="SSF51569">
    <property type="entry name" value="Aldolase"/>
    <property type="match status" value="1"/>
</dbReference>
<dbReference type="InterPro" id="IPR013785">
    <property type="entry name" value="Aldolase_TIM"/>
</dbReference>
<dbReference type="AlphaFoldDB" id="A0AA42W850"/>
<comment type="similarity">
    <text evidence="2">Belongs to the DapA family.</text>
</comment>
<keyword evidence="1 2" id="KW-0456">Lyase</keyword>
<dbReference type="PIRSF" id="PIRSF001365">
    <property type="entry name" value="DHDPS"/>
    <property type="match status" value="1"/>
</dbReference>
<dbReference type="PRINTS" id="PR00146">
    <property type="entry name" value="DHPICSNTHASE"/>
</dbReference>
<dbReference type="SMART" id="SM01130">
    <property type="entry name" value="DHDPS"/>
    <property type="match status" value="1"/>
</dbReference>
<feature type="active site" description="Proton donor/acceptor" evidence="3">
    <location>
        <position position="134"/>
    </location>
</feature>
<reference evidence="4" key="1">
    <citation type="submission" date="2022-09" db="EMBL/GenBank/DDBJ databases">
        <title>Intensive care unit water sources are persistently colonized with multi-drug resistant bacteria and are the site of extensive horizontal gene transfer of antibiotic resistance genes.</title>
        <authorList>
            <person name="Diorio-Toth L."/>
        </authorList>
    </citation>
    <scope>NUCLEOTIDE SEQUENCE</scope>
    <source>
        <strain evidence="4">GD03676</strain>
    </source>
</reference>
<evidence type="ECO:0000313" key="4">
    <source>
        <dbReference type="EMBL" id="MDH2050413.1"/>
    </source>
</evidence>
<evidence type="ECO:0000256" key="3">
    <source>
        <dbReference type="PIRSR" id="PIRSR001365-1"/>
    </source>
</evidence>
<dbReference type="InterPro" id="IPR002220">
    <property type="entry name" value="DapA-like"/>
</dbReference>
<dbReference type="CDD" id="cd00408">
    <property type="entry name" value="DHDPS-like"/>
    <property type="match status" value="1"/>
</dbReference>
<name>A0AA42W850_9BURK</name>
<dbReference type="PANTHER" id="PTHR42849">
    <property type="entry name" value="N-ACETYLNEURAMINATE LYASE"/>
    <property type="match status" value="1"/>
</dbReference>
<feature type="active site" description="Schiff-base intermediate with substrate" evidence="3">
    <location>
        <position position="162"/>
    </location>
</feature>